<dbReference type="AlphaFoldDB" id="A0A0A8ZGS0"/>
<organism evidence="1">
    <name type="scientific">Arundo donax</name>
    <name type="common">Giant reed</name>
    <name type="synonym">Donax arundinaceus</name>
    <dbReference type="NCBI Taxonomy" id="35708"/>
    <lineage>
        <taxon>Eukaryota</taxon>
        <taxon>Viridiplantae</taxon>
        <taxon>Streptophyta</taxon>
        <taxon>Embryophyta</taxon>
        <taxon>Tracheophyta</taxon>
        <taxon>Spermatophyta</taxon>
        <taxon>Magnoliopsida</taxon>
        <taxon>Liliopsida</taxon>
        <taxon>Poales</taxon>
        <taxon>Poaceae</taxon>
        <taxon>PACMAD clade</taxon>
        <taxon>Arundinoideae</taxon>
        <taxon>Arundineae</taxon>
        <taxon>Arundo</taxon>
    </lineage>
</organism>
<proteinExistence type="predicted"/>
<evidence type="ECO:0000313" key="1">
    <source>
        <dbReference type="EMBL" id="JAD36888.1"/>
    </source>
</evidence>
<reference evidence="1" key="2">
    <citation type="journal article" date="2015" name="Data Brief">
        <title>Shoot transcriptome of the giant reed, Arundo donax.</title>
        <authorList>
            <person name="Barrero R.A."/>
            <person name="Guerrero F.D."/>
            <person name="Moolhuijzen P."/>
            <person name="Goolsby J.A."/>
            <person name="Tidwell J."/>
            <person name="Bellgard S.E."/>
            <person name="Bellgard M.I."/>
        </authorList>
    </citation>
    <scope>NUCLEOTIDE SEQUENCE</scope>
    <source>
        <tissue evidence="1">Shoot tissue taken approximately 20 cm above the soil surface</tissue>
    </source>
</reference>
<sequence length="37" mass="4310">MFRCELQYLPVCRSSEIDLIRSSKRSVFPVIVCLSFS</sequence>
<protein>
    <submittedName>
        <fullName evidence="1">Uncharacterized protein</fullName>
    </submittedName>
</protein>
<name>A0A0A8ZGS0_ARUDO</name>
<reference evidence="1" key="1">
    <citation type="submission" date="2014-09" db="EMBL/GenBank/DDBJ databases">
        <authorList>
            <person name="Magalhaes I.L.F."/>
            <person name="Oliveira U."/>
            <person name="Santos F.R."/>
            <person name="Vidigal T.H.D.A."/>
            <person name="Brescovit A.D."/>
            <person name="Santos A.J."/>
        </authorList>
    </citation>
    <scope>NUCLEOTIDE SEQUENCE</scope>
    <source>
        <tissue evidence="1">Shoot tissue taken approximately 20 cm above the soil surface</tissue>
    </source>
</reference>
<accession>A0A0A8ZGS0</accession>
<dbReference type="EMBL" id="GBRH01261007">
    <property type="protein sequence ID" value="JAD36888.1"/>
    <property type="molecule type" value="Transcribed_RNA"/>
</dbReference>